<dbReference type="OrthoDB" id="6255742at2759"/>
<dbReference type="InterPro" id="IPR000477">
    <property type="entry name" value="RT_dom"/>
</dbReference>
<dbReference type="Proteomes" id="UP000245119">
    <property type="component" value="Linkage Group LG8"/>
</dbReference>
<dbReference type="PANTHER" id="PTHR47027:SF25">
    <property type="entry name" value="REVERSE TRANSCRIPTASE DOMAIN-CONTAINING PROTEIN"/>
    <property type="match status" value="1"/>
</dbReference>
<dbReference type="InterPro" id="IPR043502">
    <property type="entry name" value="DNA/RNA_pol_sf"/>
</dbReference>
<reference evidence="2 3" key="1">
    <citation type="submission" date="2018-04" db="EMBL/GenBank/DDBJ databases">
        <title>The genome of golden apple snail Pomacea canaliculata provides insight into stress tolerance and invasive adaptation.</title>
        <authorList>
            <person name="Liu C."/>
            <person name="Liu B."/>
            <person name="Ren Y."/>
            <person name="Zhang Y."/>
            <person name="Wang H."/>
            <person name="Li S."/>
            <person name="Jiang F."/>
            <person name="Yin L."/>
            <person name="Zhang G."/>
            <person name="Qian W."/>
            <person name="Fan W."/>
        </authorList>
    </citation>
    <scope>NUCLEOTIDE SEQUENCE [LARGE SCALE GENOMIC DNA]</scope>
    <source>
        <strain evidence="2">SZHN2017</strain>
        <tissue evidence="2">Muscle</tissue>
    </source>
</reference>
<sequence>MRKTTQDNNTGIQWTFTKQLEDLDFADDISLLSHRQQHAQTKLSKLAEEAEKTGLKINKKKTEVMKFNNKQELPIQLQGENILETDRFTYLGSIVSKDGGADDDI</sequence>
<dbReference type="EMBL" id="PZQS01000008">
    <property type="protein sequence ID" value="PVD26785.1"/>
    <property type="molecule type" value="Genomic_DNA"/>
</dbReference>
<organism evidence="2 3">
    <name type="scientific">Pomacea canaliculata</name>
    <name type="common">Golden apple snail</name>
    <dbReference type="NCBI Taxonomy" id="400727"/>
    <lineage>
        <taxon>Eukaryota</taxon>
        <taxon>Metazoa</taxon>
        <taxon>Spiralia</taxon>
        <taxon>Lophotrochozoa</taxon>
        <taxon>Mollusca</taxon>
        <taxon>Gastropoda</taxon>
        <taxon>Caenogastropoda</taxon>
        <taxon>Architaenioglossa</taxon>
        <taxon>Ampullarioidea</taxon>
        <taxon>Ampullariidae</taxon>
        <taxon>Pomacea</taxon>
    </lineage>
</organism>
<evidence type="ECO:0000313" key="3">
    <source>
        <dbReference type="Proteomes" id="UP000245119"/>
    </source>
</evidence>
<dbReference type="SUPFAM" id="SSF56672">
    <property type="entry name" value="DNA/RNA polymerases"/>
    <property type="match status" value="1"/>
</dbReference>
<dbReference type="Pfam" id="PF00078">
    <property type="entry name" value="RVT_1"/>
    <property type="match status" value="1"/>
</dbReference>
<dbReference type="PANTHER" id="PTHR47027">
    <property type="entry name" value="REVERSE TRANSCRIPTASE DOMAIN-CONTAINING PROTEIN"/>
    <property type="match status" value="1"/>
</dbReference>
<keyword evidence="3" id="KW-1185">Reference proteome</keyword>
<dbReference type="PROSITE" id="PS50878">
    <property type="entry name" value="RT_POL"/>
    <property type="match status" value="1"/>
</dbReference>
<name>A0A2T7P053_POMCA</name>
<protein>
    <recommendedName>
        <fullName evidence="1">Reverse transcriptase domain-containing protein</fullName>
    </recommendedName>
</protein>
<comment type="caution">
    <text evidence="2">The sequence shown here is derived from an EMBL/GenBank/DDBJ whole genome shotgun (WGS) entry which is preliminary data.</text>
</comment>
<feature type="domain" description="Reverse transcriptase" evidence="1">
    <location>
        <begin position="1"/>
        <end position="95"/>
    </location>
</feature>
<accession>A0A2T7P053</accession>
<proteinExistence type="predicted"/>
<dbReference type="STRING" id="400727.A0A2T7P053"/>
<evidence type="ECO:0000313" key="2">
    <source>
        <dbReference type="EMBL" id="PVD26785.1"/>
    </source>
</evidence>
<evidence type="ECO:0000259" key="1">
    <source>
        <dbReference type="PROSITE" id="PS50878"/>
    </source>
</evidence>
<gene>
    <name evidence="2" type="ORF">C0Q70_14463</name>
</gene>
<dbReference type="AlphaFoldDB" id="A0A2T7P053"/>